<gene>
    <name evidence="2" type="ORF">FM110_12480</name>
</gene>
<evidence type="ECO:0000313" key="2">
    <source>
        <dbReference type="EMBL" id="SLM95242.1"/>
    </source>
</evidence>
<feature type="compositionally biased region" description="Polar residues" evidence="1">
    <location>
        <begin position="91"/>
        <end position="105"/>
    </location>
</feature>
<evidence type="ECO:0000256" key="1">
    <source>
        <dbReference type="SAM" id="MobiDB-lite"/>
    </source>
</evidence>
<accession>A0A1X6X7N7</accession>
<evidence type="ECO:0000313" key="3">
    <source>
        <dbReference type="Proteomes" id="UP000195981"/>
    </source>
</evidence>
<dbReference type="CDD" id="cd05829">
    <property type="entry name" value="Sortase_F"/>
    <property type="match status" value="1"/>
</dbReference>
<protein>
    <submittedName>
        <fullName evidence="2">Uncharacterized protein</fullName>
    </submittedName>
</protein>
<dbReference type="OrthoDB" id="4425249at2"/>
<reference evidence="2 3" key="1">
    <citation type="submission" date="2017-02" db="EMBL/GenBank/DDBJ databases">
        <authorList>
            <person name="Peterson S.W."/>
        </authorList>
    </citation>
    <scope>NUCLEOTIDE SEQUENCE [LARGE SCALE GENOMIC DNA]</scope>
    <source>
        <strain evidence="2 3">CIP104813</strain>
    </source>
</reference>
<dbReference type="Gene3D" id="2.40.260.10">
    <property type="entry name" value="Sortase"/>
    <property type="match status" value="1"/>
</dbReference>
<dbReference type="InterPro" id="IPR023365">
    <property type="entry name" value="Sortase_dom-sf"/>
</dbReference>
<feature type="compositionally biased region" description="Low complexity" evidence="1">
    <location>
        <begin position="56"/>
        <end position="84"/>
    </location>
</feature>
<dbReference type="AlphaFoldDB" id="A0A1X6X7N7"/>
<dbReference type="RefSeq" id="WP_087105080.1">
    <property type="nucleotide sequence ID" value="NZ_FWFG01000108.1"/>
</dbReference>
<organism evidence="2 3">
    <name type="scientific">Brachybacterium nesterenkovii</name>
    <dbReference type="NCBI Taxonomy" id="47847"/>
    <lineage>
        <taxon>Bacteria</taxon>
        <taxon>Bacillati</taxon>
        <taxon>Actinomycetota</taxon>
        <taxon>Actinomycetes</taxon>
        <taxon>Micrococcales</taxon>
        <taxon>Dermabacteraceae</taxon>
        <taxon>Brachybacterium</taxon>
    </lineage>
</organism>
<proteinExistence type="predicted"/>
<name>A0A1X6X7N7_9MICO</name>
<feature type="region of interest" description="Disordered" evidence="1">
    <location>
        <begin position="43"/>
        <end position="110"/>
    </location>
</feature>
<keyword evidence="3" id="KW-1185">Reference proteome</keyword>
<dbReference type="Proteomes" id="UP000195981">
    <property type="component" value="Unassembled WGS sequence"/>
</dbReference>
<sequence length="254" mass="26170">MGLAQAIGIVTLPSRAPWDSEQEAAARSALGLDADSIVADGIHSEPVDLLGNPVQEEPGAPGEASGAGAATDGPTGAATGASDDGAADRPSSASETAPRSQTTQVDAVGRLRIEAVDMDVPLGAMDRGDDVTPPGYRAGYVLRDGSADAGIDRELEGTVVIAMHSMRTGFAPGNYLVGDDGQVLVPDGAEVEALGRTWRVTASEQIPKDQLPARSDIWEEEPGRLVIITCRQTGAERTTANTVIIAEEVDAMEG</sequence>
<dbReference type="InterPro" id="IPR042001">
    <property type="entry name" value="Sortase_F"/>
</dbReference>
<dbReference type="EMBL" id="FWFG01000108">
    <property type="protein sequence ID" value="SLM95242.1"/>
    <property type="molecule type" value="Genomic_DNA"/>
</dbReference>